<dbReference type="Pfam" id="PF08546">
    <property type="entry name" value="ApbA_C"/>
    <property type="match status" value="1"/>
</dbReference>
<comment type="function">
    <text evidence="4">Catalyzes the NADPH-dependent reduction of ketopantoate into pantoic acid.</text>
</comment>
<sequence length="313" mass="32958">MKICVLGSGALGSSIGGVLTEAGYDVYLIDQWADHINAMNSRGLILREGTTDRTVKVKAATSCEGIGPADLIIVLVKSFHTRQAIENAGAIIGENTLIMSLQNGLGNEEIIAEVVGKERVIGGKTYVGGVLLGPGHVIAGTKGKYTYIGELDGAITPRISKLAEQLNKAELLTTVSDNIVGIIWDKLLINVATGAISGITRLPYGGLYNVPEVRDCALAAIAEAMAVAAANGVTLSIKTPEEAWFKASDGLPAEFKTSILQSIEKGTATEIDFINGSVVRWGEMCNVPAPVNKTLVASVKGIEYWIKNYSGKA</sequence>
<comment type="pathway">
    <text evidence="4">Cofactor biosynthesis; (R)-pantothenate biosynthesis; (R)-pantoate from 3-methyl-2-oxobutanoate: step 2/2.</text>
</comment>
<dbReference type="InterPro" id="IPR013332">
    <property type="entry name" value="KPR_N"/>
</dbReference>
<evidence type="ECO:0000256" key="3">
    <source>
        <dbReference type="ARBA" id="ARBA00023002"/>
    </source>
</evidence>
<evidence type="ECO:0000259" key="6">
    <source>
        <dbReference type="Pfam" id="PF08546"/>
    </source>
</evidence>
<accession>A0A154BNE0</accession>
<dbReference type="FunFam" id="3.40.50.720:FF:000307">
    <property type="entry name" value="2-dehydropantoate 2-reductase"/>
    <property type="match status" value="1"/>
</dbReference>
<keyword evidence="8" id="KW-1185">Reference proteome</keyword>
<dbReference type="UniPathway" id="UPA00028">
    <property type="reaction ID" value="UER00004"/>
</dbReference>
<organism evidence="7 8">
    <name type="scientific">Anaerosporomusa subterranea</name>
    <dbReference type="NCBI Taxonomy" id="1794912"/>
    <lineage>
        <taxon>Bacteria</taxon>
        <taxon>Bacillati</taxon>
        <taxon>Bacillota</taxon>
        <taxon>Negativicutes</taxon>
        <taxon>Acetonemataceae</taxon>
        <taxon>Anaerosporomusa</taxon>
    </lineage>
</organism>
<comment type="catalytic activity">
    <reaction evidence="4">
        <text>(R)-pantoate + NADP(+) = 2-dehydropantoate + NADPH + H(+)</text>
        <dbReference type="Rhea" id="RHEA:16233"/>
        <dbReference type="ChEBI" id="CHEBI:11561"/>
        <dbReference type="ChEBI" id="CHEBI:15378"/>
        <dbReference type="ChEBI" id="CHEBI:15980"/>
        <dbReference type="ChEBI" id="CHEBI:57783"/>
        <dbReference type="ChEBI" id="CHEBI:58349"/>
        <dbReference type="EC" id="1.1.1.169"/>
    </reaction>
</comment>
<evidence type="ECO:0000256" key="1">
    <source>
        <dbReference type="ARBA" id="ARBA00007870"/>
    </source>
</evidence>
<evidence type="ECO:0000256" key="4">
    <source>
        <dbReference type="RuleBase" id="RU362068"/>
    </source>
</evidence>
<dbReference type="EC" id="1.1.1.169" evidence="4"/>
<comment type="caution">
    <text evidence="7">The sequence shown here is derived from an EMBL/GenBank/DDBJ whole genome shotgun (WGS) entry which is preliminary data.</text>
</comment>
<keyword evidence="3 4" id="KW-0560">Oxidoreductase</keyword>
<protein>
    <recommendedName>
        <fullName evidence="4">2-dehydropantoate 2-reductase</fullName>
        <ecNumber evidence="4">1.1.1.169</ecNumber>
    </recommendedName>
    <alternativeName>
        <fullName evidence="4">Ketopantoate reductase</fullName>
    </alternativeName>
</protein>
<dbReference type="Gene3D" id="3.40.50.720">
    <property type="entry name" value="NAD(P)-binding Rossmann-like Domain"/>
    <property type="match status" value="1"/>
</dbReference>
<dbReference type="GO" id="GO:0005737">
    <property type="term" value="C:cytoplasm"/>
    <property type="evidence" value="ECO:0007669"/>
    <property type="project" value="TreeGrafter"/>
</dbReference>
<dbReference type="RefSeq" id="WP_066243984.1">
    <property type="nucleotide sequence ID" value="NZ_LSGP01000023.1"/>
</dbReference>
<dbReference type="InterPro" id="IPR003710">
    <property type="entry name" value="ApbA"/>
</dbReference>
<feature type="domain" description="Ketopantoate reductase N-terminal" evidence="5">
    <location>
        <begin position="3"/>
        <end position="152"/>
    </location>
</feature>
<dbReference type="GO" id="GO:0015940">
    <property type="term" value="P:pantothenate biosynthetic process"/>
    <property type="evidence" value="ECO:0007669"/>
    <property type="project" value="UniProtKB-UniPathway"/>
</dbReference>
<dbReference type="Gene3D" id="1.10.1040.10">
    <property type="entry name" value="N-(1-d-carboxylethyl)-l-norvaline Dehydrogenase, domain 2"/>
    <property type="match status" value="1"/>
</dbReference>
<evidence type="ECO:0000313" key="7">
    <source>
        <dbReference type="EMBL" id="KYZ75442.1"/>
    </source>
</evidence>
<dbReference type="InterPro" id="IPR051402">
    <property type="entry name" value="KPR-Related"/>
</dbReference>
<dbReference type="AlphaFoldDB" id="A0A154BNE0"/>
<dbReference type="NCBIfam" id="TIGR00745">
    <property type="entry name" value="apbA_panE"/>
    <property type="match status" value="1"/>
</dbReference>
<dbReference type="EMBL" id="LSGP01000023">
    <property type="protein sequence ID" value="KYZ75442.1"/>
    <property type="molecule type" value="Genomic_DNA"/>
</dbReference>
<dbReference type="SUPFAM" id="SSF48179">
    <property type="entry name" value="6-phosphogluconate dehydrogenase C-terminal domain-like"/>
    <property type="match status" value="1"/>
</dbReference>
<evidence type="ECO:0000256" key="2">
    <source>
        <dbReference type="ARBA" id="ARBA00022857"/>
    </source>
</evidence>
<dbReference type="SUPFAM" id="SSF51735">
    <property type="entry name" value="NAD(P)-binding Rossmann-fold domains"/>
    <property type="match status" value="1"/>
</dbReference>
<evidence type="ECO:0000313" key="8">
    <source>
        <dbReference type="Proteomes" id="UP000076268"/>
    </source>
</evidence>
<proteinExistence type="inferred from homology"/>
<dbReference type="InterPro" id="IPR013328">
    <property type="entry name" value="6PGD_dom2"/>
</dbReference>
<comment type="similarity">
    <text evidence="1 4">Belongs to the ketopantoate reductase family.</text>
</comment>
<dbReference type="Pfam" id="PF02558">
    <property type="entry name" value="ApbA"/>
    <property type="match status" value="1"/>
</dbReference>
<keyword evidence="2 4" id="KW-0521">NADP</keyword>
<dbReference type="InterPro" id="IPR008927">
    <property type="entry name" value="6-PGluconate_DH-like_C_sf"/>
</dbReference>
<feature type="domain" description="Ketopantoate reductase C-terminal" evidence="6">
    <location>
        <begin position="178"/>
        <end position="303"/>
    </location>
</feature>
<reference evidence="7 8" key="1">
    <citation type="submission" date="2016-02" db="EMBL/GenBank/DDBJ databases">
        <title>Anaerosporomusa subterraneum gen. nov., sp. nov., a spore-forming obligate anaerobe isolated from saprolite.</title>
        <authorList>
            <person name="Choi J.K."/>
            <person name="Shah M."/>
            <person name="Yee N."/>
        </authorList>
    </citation>
    <scope>NUCLEOTIDE SEQUENCE [LARGE SCALE GENOMIC DNA]</scope>
    <source>
        <strain evidence="7 8">RU4</strain>
    </source>
</reference>
<gene>
    <name evidence="7" type="ORF">AXX12_12020</name>
</gene>
<keyword evidence="4" id="KW-0566">Pantothenate biosynthesis</keyword>
<dbReference type="PANTHER" id="PTHR21708">
    <property type="entry name" value="PROBABLE 2-DEHYDROPANTOATE 2-REDUCTASE"/>
    <property type="match status" value="1"/>
</dbReference>
<dbReference type="STRING" id="1794912.AXX12_12020"/>
<dbReference type="OrthoDB" id="9793586at2"/>
<evidence type="ECO:0000259" key="5">
    <source>
        <dbReference type="Pfam" id="PF02558"/>
    </source>
</evidence>
<dbReference type="Proteomes" id="UP000076268">
    <property type="component" value="Unassembled WGS sequence"/>
</dbReference>
<name>A0A154BNE0_ANASB</name>
<dbReference type="InterPro" id="IPR036291">
    <property type="entry name" value="NAD(P)-bd_dom_sf"/>
</dbReference>
<dbReference type="InterPro" id="IPR013752">
    <property type="entry name" value="KPA_reductase"/>
</dbReference>
<dbReference type="PANTHER" id="PTHR21708:SF26">
    <property type="entry name" value="2-DEHYDROPANTOATE 2-REDUCTASE"/>
    <property type="match status" value="1"/>
</dbReference>
<dbReference type="GO" id="GO:0008677">
    <property type="term" value="F:2-dehydropantoate 2-reductase activity"/>
    <property type="evidence" value="ECO:0007669"/>
    <property type="project" value="UniProtKB-EC"/>
</dbReference>